<name>A0AAD4WI95_PRUDU</name>
<reference evidence="1 2" key="1">
    <citation type="journal article" date="2022" name="G3 (Bethesda)">
        <title>Whole-genome sequence and methylome profiling of the almond [Prunus dulcis (Mill.) D.A. Webb] cultivar 'Nonpareil'.</title>
        <authorList>
            <person name="D'Amico-Willman K.M."/>
            <person name="Ouma W.Z."/>
            <person name="Meulia T."/>
            <person name="Sideli G.M."/>
            <person name="Gradziel T.M."/>
            <person name="Fresnedo-Ramirez J."/>
        </authorList>
    </citation>
    <scope>NUCLEOTIDE SEQUENCE [LARGE SCALE GENOMIC DNA]</scope>
    <source>
        <strain evidence="1">Clone GOH B32 T37-40</strain>
    </source>
</reference>
<proteinExistence type="predicted"/>
<evidence type="ECO:0000313" key="2">
    <source>
        <dbReference type="Proteomes" id="UP001054821"/>
    </source>
</evidence>
<comment type="caution">
    <text evidence="1">The sequence shown here is derived from an EMBL/GenBank/DDBJ whole genome shotgun (WGS) entry which is preliminary data.</text>
</comment>
<accession>A0AAD4WI95</accession>
<dbReference type="Proteomes" id="UP001054821">
    <property type="component" value="Chromosome 2"/>
</dbReference>
<dbReference type="AlphaFoldDB" id="A0AAD4WI95"/>
<sequence length="135" mass="15701">MSAQMEKMEKKMGAKFDILLQQIASSTQQQPPISTVCTICSMATHDIMGCPHKESYPELVEQHVNMMNSYQRPRNNAYATYYNPGWRDHPNFKSGDNQNNAKPFQHAQKPFVPSKQFLMLWNLSIKSEKEIREYN</sequence>
<keyword evidence="2" id="KW-1185">Reference proteome</keyword>
<evidence type="ECO:0000313" key="1">
    <source>
        <dbReference type="EMBL" id="KAI5344028.1"/>
    </source>
</evidence>
<gene>
    <name evidence="1" type="ORF">L3X38_011905</name>
</gene>
<protein>
    <submittedName>
        <fullName evidence="1">Uncharacterized protein</fullName>
    </submittedName>
</protein>
<organism evidence="1 2">
    <name type="scientific">Prunus dulcis</name>
    <name type="common">Almond</name>
    <name type="synonym">Amygdalus dulcis</name>
    <dbReference type="NCBI Taxonomy" id="3755"/>
    <lineage>
        <taxon>Eukaryota</taxon>
        <taxon>Viridiplantae</taxon>
        <taxon>Streptophyta</taxon>
        <taxon>Embryophyta</taxon>
        <taxon>Tracheophyta</taxon>
        <taxon>Spermatophyta</taxon>
        <taxon>Magnoliopsida</taxon>
        <taxon>eudicotyledons</taxon>
        <taxon>Gunneridae</taxon>
        <taxon>Pentapetalae</taxon>
        <taxon>rosids</taxon>
        <taxon>fabids</taxon>
        <taxon>Rosales</taxon>
        <taxon>Rosaceae</taxon>
        <taxon>Amygdaloideae</taxon>
        <taxon>Amygdaleae</taxon>
        <taxon>Prunus</taxon>
    </lineage>
</organism>
<dbReference type="EMBL" id="JAJFAZ020000002">
    <property type="protein sequence ID" value="KAI5344028.1"/>
    <property type="molecule type" value="Genomic_DNA"/>
</dbReference>